<comment type="similarity">
    <text evidence="2">Belongs to the Rht family.</text>
</comment>
<sequence>MSSFDYLLFVLIAVAQVGSPGPSTIFLVNNALIHGVSRALWILTGDLLAIAALAGLSLLGIDALLAANPTVFVIIKLAGAGYLVWLGIQHIHLVRGGLIAKDQGLSERLSSLWAKSFMVGISNPKAILFFSALLPQFVGAPQEASLATLLGLILVFLLVKFMVSAAYAIGAKGISHRLAKPGAAIWGKRLTGSVLIIFGLAMGKSALA</sequence>
<keyword evidence="3" id="KW-1003">Cell membrane</keyword>
<comment type="subcellular location">
    <subcellularLocation>
        <location evidence="1">Cell membrane</location>
        <topology evidence="1">Multi-pass membrane protein</topology>
    </subcellularLocation>
</comment>
<evidence type="ECO:0000256" key="2">
    <source>
        <dbReference type="ARBA" id="ARBA00007928"/>
    </source>
</evidence>
<feature type="transmembrane region" description="Helical" evidence="7">
    <location>
        <begin position="6"/>
        <end position="28"/>
    </location>
</feature>
<dbReference type="AlphaFoldDB" id="A0A9X1W1W3"/>
<dbReference type="GO" id="GO:0042970">
    <property type="term" value="F:homoserine transmembrane transporter activity"/>
    <property type="evidence" value="ECO:0007669"/>
    <property type="project" value="TreeGrafter"/>
</dbReference>
<feature type="transmembrane region" description="Helical" evidence="7">
    <location>
        <begin position="40"/>
        <end position="65"/>
    </location>
</feature>
<dbReference type="Pfam" id="PF01810">
    <property type="entry name" value="LysE"/>
    <property type="match status" value="1"/>
</dbReference>
<dbReference type="PANTHER" id="PTHR30086:SF14">
    <property type="entry name" value="HOMOSERINE_HOMOSERINE LACTONE EFFLUX PROTEIN"/>
    <property type="match status" value="1"/>
</dbReference>
<evidence type="ECO:0000256" key="3">
    <source>
        <dbReference type="ARBA" id="ARBA00022475"/>
    </source>
</evidence>
<proteinExistence type="inferred from homology"/>
<evidence type="ECO:0000256" key="1">
    <source>
        <dbReference type="ARBA" id="ARBA00004651"/>
    </source>
</evidence>
<gene>
    <name evidence="8" type="ORF">MST27_09505</name>
</gene>
<keyword evidence="4 7" id="KW-0812">Transmembrane</keyword>
<keyword evidence="9" id="KW-1185">Reference proteome</keyword>
<feature type="transmembrane region" description="Helical" evidence="7">
    <location>
        <begin position="112"/>
        <end position="134"/>
    </location>
</feature>
<reference evidence="8" key="1">
    <citation type="submission" date="2022-03" db="EMBL/GenBank/DDBJ databases">
        <title>Pseudomonas marianensis sp. nov., a marine bacterium isolated from deep-sea sediments of the Mariana Trench.</title>
        <authorList>
            <person name="Wei Y."/>
        </authorList>
    </citation>
    <scope>NUCLEOTIDE SEQUENCE</scope>
    <source>
        <strain evidence="8">PS1</strain>
    </source>
</reference>
<protein>
    <submittedName>
        <fullName evidence="8">LysE family translocator</fullName>
    </submittedName>
</protein>
<evidence type="ECO:0000256" key="5">
    <source>
        <dbReference type="ARBA" id="ARBA00022989"/>
    </source>
</evidence>
<evidence type="ECO:0000256" key="6">
    <source>
        <dbReference type="ARBA" id="ARBA00023136"/>
    </source>
</evidence>
<evidence type="ECO:0000256" key="4">
    <source>
        <dbReference type="ARBA" id="ARBA00022692"/>
    </source>
</evidence>
<dbReference type="PANTHER" id="PTHR30086">
    <property type="entry name" value="ARGININE EXPORTER PROTEIN ARGO"/>
    <property type="match status" value="1"/>
</dbReference>
<feature type="transmembrane region" description="Helical" evidence="7">
    <location>
        <begin position="146"/>
        <end position="169"/>
    </location>
</feature>
<comment type="caution">
    <text evidence="8">The sequence shown here is derived from an EMBL/GenBank/DDBJ whole genome shotgun (WGS) entry which is preliminary data.</text>
</comment>
<accession>A0A9X1W1W3</accession>
<keyword evidence="5 7" id="KW-1133">Transmembrane helix</keyword>
<organism evidence="8 9">
    <name type="scientific">Stutzerimonas marianensis</name>
    <dbReference type="NCBI Taxonomy" id="2929513"/>
    <lineage>
        <taxon>Bacteria</taxon>
        <taxon>Pseudomonadati</taxon>
        <taxon>Pseudomonadota</taxon>
        <taxon>Gammaproteobacteria</taxon>
        <taxon>Pseudomonadales</taxon>
        <taxon>Pseudomonadaceae</taxon>
        <taxon>Stutzerimonas</taxon>
    </lineage>
</organism>
<dbReference type="GO" id="GO:0005886">
    <property type="term" value="C:plasma membrane"/>
    <property type="evidence" value="ECO:0007669"/>
    <property type="project" value="UniProtKB-SubCell"/>
</dbReference>
<name>A0A9X1W1W3_9GAMM</name>
<evidence type="ECO:0000256" key="7">
    <source>
        <dbReference type="SAM" id="Phobius"/>
    </source>
</evidence>
<keyword evidence="6 7" id="KW-0472">Membrane</keyword>
<dbReference type="EMBL" id="JALGRD010000004">
    <property type="protein sequence ID" value="MCJ0973601.1"/>
    <property type="molecule type" value="Genomic_DNA"/>
</dbReference>
<dbReference type="InterPro" id="IPR001123">
    <property type="entry name" value="LeuE-type"/>
</dbReference>
<dbReference type="RefSeq" id="WP_243605720.1">
    <property type="nucleotide sequence ID" value="NZ_JALGRD010000004.1"/>
</dbReference>
<dbReference type="PIRSF" id="PIRSF006324">
    <property type="entry name" value="LeuE"/>
    <property type="match status" value="1"/>
</dbReference>
<evidence type="ECO:0000313" key="8">
    <source>
        <dbReference type="EMBL" id="MCJ0973601.1"/>
    </source>
</evidence>
<feature type="transmembrane region" description="Helical" evidence="7">
    <location>
        <begin position="71"/>
        <end position="91"/>
    </location>
</feature>
<evidence type="ECO:0000313" key="9">
    <source>
        <dbReference type="Proteomes" id="UP001139682"/>
    </source>
</evidence>
<dbReference type="Proteomes" id="UP001139682">
    <property type="component" value="Unassembled WGS sequence"/>
</dbReference>